<dbReference type="Ensembl" id="ENSCMIT00000026510.1">
    <property type="protein sequence ID" value="ENSCMIP00000026082.1"/>
    <property type="gene ID" value="ENSCMIG00000011443.1"/>
</dbReference>
<dbReference type="PANTHER" id="PTHR13257:SF0">
    <property type="entry name" value="NUCLEAR PORE COMPLEX PROTEIN NUP88"/>
    <property type="match status" value="1"/>
</dbReference>
<protein>
    <submittedName>
        <fullName evidence="9">Nucleoporin 88</fullName>
    </submittedName>
</protein>
<evidence type="ECO:0000256" key="5">
    <source>
        <dbReference type="ARBA" id="ARBA00023010"/>
    </source>
</evidence>
<keyword evidence="2" id="KW-0813">Transport</keyword>
<comment type="subcellular location">
    <subcellularLocation>
        <location evidence="1">Nucleus</location>
        <location evidence="1">Nuclear pore complex</location>
    </subcellularLocation>
</comment>
<dbReference type="Proteomes" id="UP000314986">
    <property type="component" value="Unassembled WGS sequence"/>
</dbReference>
<keyword evidence="3" id="KW-0509">mRNA transport</keyword>
<dbReference type="Pfam" id="PF10168">
    <property type="entry name" value="Nup88"/>
    <property type="match status" value="1"/>
</dbReference>
<dbReference type="PANTHER" id="PTHR13257">
    <property type="entry name" value="NUCLEOPORIN NUP84-RELATED"/>
    <property type="match status" value="1"/>
</dbReference>
<reference evidence="10" key="2">
    <citation type="journal article" date="2007" name="PLoS Biol.">
        <title>Survey sequencing and comparative analysis of the elephant shark (Callorhinchus milii) genome.</title>
        <authorList>
            <person name="Venkatesh B."/>
            <person name="Kirkness E.F."/>
            <person name="Loh Y.H."/>
            <person name="Halpern A.L."/>
            <person name="Lee A.P."/>
            <person name="Johnson J."/>
            <person name="Dandona N."/>
            <person name="Viswanathan L.D."/>
            <person name="Tay A."/>
            <person name="Venter J.C."/>
            <person name="Strausberg R.L."/>
            <person name="Brenner S."/>
        </authorList>
    </citation>
    <scope>NUCLEOTIDE SEQUENCE [LARGE SCALE GENOMIC DNA]</scope>
</reference>
<dbReference type="InterPro" id="IPR019321">
    <property type="entry name" value="Nucleoporin_Nup88"/>
</dbReference>
<evidence type="ECO:0000256" key="7">
    <source>
        <dbReference type="ARBA" id="ARBA00023242"/>
    </source>
</evidence>
<dbReference type="GO" id="GO:0017056">
    <property type="term" value="F:structural constituent of nuclear pore"/>
    <property type="evidence" value="ECO:0007669"/>
    <property type="project" value="InterPro"/>
</dbReference>
<evidence type="ECO:0000313" key="10">
    <source>
        <dbReference type="Proteomes" id="UP000314986"/>
    </source>
</evidence>
<dbReference type="AlphaFoldDB" id="A0A4W3IBI2"/>
<name>A0A4W3IBI2_CALMI</name>
<dbReference type="GO" id="GO:0006606">
    <property type="term" value="P:protein import into nucleus"/>
    <property type="evidence" value="ECO:0007669"/>
    <property type="project" value="TreeGrafter"/>
</dbReference>
<keyword evidence="7" id="KW-0539">Nucleus</keyword>
<organism evidence="9 10">
    <name type="scientific">Callorhinchus milii</name>
    <name type="common">Ghost shark</name>
    <dbReference type="NCBI Taxonomy" id="7868"/>
    <lineage>
        <taxon>Eukaryota</taxon>
        <taxon>Metazoa</taxon>
        <taxon>Chordata</taxon>
        <taxon>Craniata</taxon>
        <taxon>Vertebrata</taxon>
        <taxon>Chondrichthyes</taxon>
        <taxon>Holocephali</taxon>
        <taxon>Chimaeriformes</taxon>
        <taxon>Callorhinchidae</taxon>
        <taxon>Callorhinchus</taxon>
    </lineage>
</organism>
<evidence type="ECO:0000256" key="4">
    <source>
        <dbReference type="ARBA" id="ARBA00022927"/>
    </source>
</evidence>
<dbReference type="GeneTree" id="ENSGT00390000015063"/>
<keyword evidence="6" id="KW-0906">Nuclear pore complex</keyword>
<keyword evidence="5" id="KW-0811">Translocation</keyword>
<gene>
    <name evidence="9" type="primary">nup88</name>
</gene>
<keyword evidence="10" id="KW-1185">Reference proteome</keyword>
<evidence type="ECO:0000256" key="3">
    <source>
        <dbReference type="ARBA" id="ARBA00022816"/>
    </source>
</evidence>
<dbReference type="GO" id="GO:0000055">
    <property type="term" value="P:ribosomal large subunit export from nucleus"/>
    <property type="evidence" value="ECO:0007669"/>
    <property type="project" value="InterPro"/>
</dbReference>
<dbReference type="GO" id="GO:0000056">
    <property type="term" value="P:ribosomal small subunit export from nucleus"/>
    <property type="evidence" value="ECO:0007669"/>
    <property type="project" value="InterPro"/>
</dbReference>
<sequence length="713" mass="80680">MAMAAGGERWWSALPQHDLLNRLKEAHGPAAKLDKNLVFCLDGDFFIWDDAQSVFYTSNLRGLNAGAEAAESSYQILLCINPPLFEVNKVLLSSTQHHVLLIGTKGLMVLELPQRWGKRSEFEGGKVKINCRTVPVAERFFTSSTSLTLRHAAWYPSESEEPHIVLLTSDNCIRFYNLKRPQTPVKVFCLTQSEEESILPTTRSYTASLGETAIAFDFGPVGLAPGQRFKEEVQVHPLYILYENGETFLMYISLTHISTGSIGKLLGPLPMHPAAEDNYGYDACAVLCLPCVPNILIIATESGMLYHCVVLEGDEEEEQTSSECWDPRLETVPSLYVFECVELELALKLAAGDEDDEPSQLDFSCPIRLHKDPLCPTRYHCTHTAGVHSVGLTWVSKLERFLSSGEEDRDGLQELAADQKCIVEHILCTKPLPCRYPAPIQGFWIISDLSLGAAMICITDSFECIIRPLLSTTRPTSPPLLISKAETDFMASPLRNFTDNSFEQHIGNILRRSSTNPLLLRSSDAEGAPPPQECLQLLSRATQVFREEYILKQALAREEIVRRVKLLGSQKEKQLDDLQHCREEKSLREMAERLADKYEEAKEKQEDIMSRVKRVLRSFHSQLPVLSDSEKNMKKEIRIVHDQLKHLENNIKQVQMKTEYQQREIQQGASPRRRSITLSASQKKCIHSVLKEESEQIAEMVKRMNDIRLHVNF</sequence>
<dbReference type="GO" id="GO:0006406">
    <property type="term" value="P:mRNA export from nucleus"/>
    <property type="evidence" value="ECO:0007669"/>
    <property type="project" value="TreeGrafter"/>
</dbReference>
<evidence type="ECO:0000313" key="9">
    <source>
        <dbReference type="Ensembl" id="ENSCMIP00000026082.1"/>
    </source>
</evidence>
<keyword evidence="8" id="KW-0175">Coiled coil</keyword>
<reference evidence="9" key="4">
    <citation type="submission" date="2025-08" db="UniProtKB">
        <authorList>
            <consortium name="Ensembl"/>
        </authorList>
    </citation>
    <scope>IDENTIFICATION</scope>
</reference>
<dbReference type="InParanoid" id="A0A4W3IBI2"/>
<evidence type="ECO:0000256" key="1">
    <source>
        <dbReference type="ARBA" id="ARBA00004567"/>
    </source>
</evidence>
<keyword evidence="4" id="KW-0653">Protein transport</keyword>
<evidence type="ECO:0000256" key="6">
    <source>
        <dbReference type="ARBA" id="ARBA00023132"/>
    </source>
</evidence>
<accession>A0A4W3IBI2</accession>
<dbReference type="STRING" id="7868.ENSCMIP00000026082"/>
<reference evidence="10" key="3">
    <citation type="journal article" date="2014" name="Nature">
        <title>Elephant shark genome provides unique insights into gnathostome evolution.</title>
        <authorList>
            <consortium name="International Elephant Shark Genome Sequencing Consortium"/>
            <person name="Venkatesh B."/>
            <person name="Lee A.P."/>
            <person name="Ravi V."/>
            <person name="Maurya A.K."/>
            <person name="Lian M.M."/>
            <person name="Swann J.B."/>
            <person name="Ohta Y."/>
            <person name="Flajnik M.F."/>
            <person name="Sutoh Y."/>
            <person name="Kasahara M."/>
            <person name="Hoon S."/>
            <person name="Gangu V."/>
            <person name="Roy S.W."/>
            <person name="Irimia M."/>
            <person name="Korzh V."/>
            <person name="Kondrychyn I."/>
            <person name="Lim Z.W."/>
            <person name="Tay B.H."/>
            <person name="Tohari S."/>
            <person name="Kong K.W."/>
            <person name="Ho S."/>
            <person name="Lorente-Galdos B."/>
            <person name="Quilez J."/>
            <person name="Marques-Bonet T."/>
            <person name="Raney B.J."/>
            <person name="Ingham P.W."/>
            <person name="Tay A."/>
            <person name="Hillier L.W."/>
            <person name="Minx P."/>
            <person name="Boehm T."/>
            <person name="Wilson R.K."/>
            <person name="Brenner S."/>
            <person name="Warren W.C."/>
        </authorList>
    </citation>
    <scope>NUCLEOTIDE SEQUENCE [LARGE SCALE GENOMIC DNA]</scope>
</reference>
<dbReference type="InterPro" id="IPR037700">
    <property type="entry name" value="NUP88/NUP82"/>
</dbReference>
<dbReference type="GO" id="GO:0005643">
    <property type="term" value="C:nuclear pore"/>
    <property type="evidence" value="ECO:0007669"/>
    <property type="project" value="UniProtKB-SubCell"/>
</dbReference>
<reference evidence="9" key="5">
    <citation type="submission" date="2025-09" db="UniProtKB">
        <authorList>
            <consortium name="Ensembl"/>
        </authorList>
    </citation>
    <scope>IDENTIFICATION</scope>
</reference>
<evidence type="ECO:0000256" key="2">
    <source>
        <dbReference type="ARBA" id="ARBA00022448"/>
    </source>
</evidence>
<dbReference type="OMA" id="AYSCPIH"/>
<reference evidence="10" key="1">
    <citation type="journal article" date="2006" name="Science">
        <title>Ancient noncoding elements conserved in the human genome.</title>
        <authorList>
            <person name="Venkatesh B."/>
            <person name="Kirkness E.F."/>
            <person name="Loh Y.H."/>
            <person name="Halpern A.L."/>
            <person name="Lee A.P."/>
            <person name="Johnson J."/>
            <person name="Dandona N."/>
            <person name="Viswanathan L.D."/>
            <person name="Tay A."/>
            <person name="Venter J.C."/>
            <person name="Strausberg R.L."/>
            <person name="Brenner S."/>
        </authorList>
    </citation>
    <scope>NUCLEOTIDE SEQUENCE [LARGE SCALE GENOMIC DNA]</scope>
</reference>
<feature type="coiled-coil region" evidence="8">
    <location>
        <begin position="581"/>
        <end position="664"/>
    </location>
</feature>
<proteinExistence type="predicted"/>
<evidence type="ECO:0000256" key="8">
    <source>
        <dbReference type="SAM" id="Coils"/>
    </source>
</evidence>